<dbReference type="Proteomes" id="UP000317650">
    <property type="component" value="Chromosome 4"/>
</dbReference>
<protein>
    <submittedName>
        <fullName evidence="3">Uncharacterized protein</fullName>
    </submittedName>
</protein>
<feature type="transmembrane region" description="Helical" evidence="2">
    <location>
        <begin position="6"/>
        <end position="27"/>
    </location>
</feature>
<dbReference type="PANTHER" id="PTHR34046:SF19">
    <property type="entry name" value="RAPIDLY ELICITED PROTEIN, PUTATIVE-RELATED"/>
    <property type="match status" value="1"/>
</dbReference>
<feature type="region of interest" description="Disordered" evidence="1">
    <location>
        <begin position="205"/>
        <end position="244"/>
    </location>
</feature>
<keyword evidence="4" id="KW-1185">Reference proteome</keyword>
<gene>
    <name evidence="3" type="ORF">C4D60_Mb04t31470</name>
</gene>
<dbReference type="PANTHER" id="PTHR34046">
    <property type="entry name" value="OS06G0218800 PROTEIN"/>
    <property type="match status" value="1"/>
</dbReference>
<name>A0A4S8KG48_MUSBA</name>
<reference evidence="3 4" key="1">
    <citation type="journal article" date="2019" name="Nat. Plants">
        <title>Genome sequencing of Musa balbisiana reveals subgenome evolution and function divergence in polyploid bananas.</title>
        <authorList>
            <person name="Yao X."/>
        </authorList>
    </citation>
    <scope>NUCLEOTIDE SEQUENCE [LARGE SCALE GENOMIC DNA]</scope>
    <source>
        <strain evidence="4">cv. DH-PKW</strain>
        <tissue evidence="3">Leaves</tissue>
    </source>
</reference>
<keyword evidence="2" id="KW-0812">Transmembrane</keyword>
<dbReference type="EMBL" id="PYDT01000001">
    <property type="protein sequence ID" value="THU74257.1"/>
    <property type="molecule type" value="Genomic_DNA"/>
</dbReference>
<keyword evidence="2" id="KW-0472">Membrane</keyword>
<dbReference type="AlphaFoldDB" id="A0A4S8KG48"/>
<organism evidence="3 4">
    <name type="scientific">Musa balbisiana</name>
    <name type="common">Banana</name>
    <dbReference type="NCBI Taxonomy" id="52838"/>
    <lineage>
        <taxon>Eukaryota</taxon>
        <taxon>Viridiplantae</taxon>
        <taxon>Streptophyta</taxon>
        <taxon>Embryophyta</taxon>
        <taxon>Tracheophyta</taxon>
        <taxon>Spermatophyta</taxon>
        <taxon>Magnoliopsida</taxon>
        <taxon>Liliopsida</taxon>
        <taxon>Zingiberales</taxon>
        <taxon>Musaceae</taxon>
        <taxon>Musa</taxon>
    </lineage>
</organism>
<keyword evidence="2" id="KW-1133">Transmembrane helix</keyword>
<proteinExistence type="predicted"/>
<evidence type="ECO:0000313" key="4">
    <source>
        <dbReference type="Proteomes" id="UP000317650"/>
    </source>
</evidence>
<sequence>MYDFAMWITFIFDAVLVLYLLVRYIGLRDSPSVNRPIRYLMFTIVVVASATATLRMVGSRIKLNQAPLTSIGMLTPKGVHQAPLVNVRMFTPREVYQMGRLDMEHRCSKHPTHKQTEGVCPYCLTERLSRLLASSSTSTMGASANTSSREESFASDFTSAITSVDASSIGKSFASDYSSGVAFVDPSSIRRSSISGYLSAIVSADGSSTGKSSDFDFVPSNDTKNDKGKEKKYKKKNENDKDDKYKKKGKEEKYKKKKKRWDCWTKLCGPTTSRTS</sequence>
<evidence type="ECO:0000256" key="2">
    <source>
        <dbReference type="SAM" id="Phobius"/>
    </source>
</evidence>
<evidence type="ECO:0000313" key="3">
    <source>
        <dbReference type="EMBL" id="THU74257.1"/>
    </source>
</evidence>
<feature type="transmembrane region" description="Helical" evidence="2">
    <location>
        <begin position="39"/>
        <end position="58"/>
    </location>
</feature>
<comment type="caution">
    <text evidence="3">The sequence shown here is derived from an EMBL/GenBank/DDBJ whole genome shotgun (WGS) entry which is preliminary data.</text>
</comment>
<accession>A0A4S8KG48</accession>
<dbReference type="InterPro" id="IPR008004">
    <property type="entry name" value="OCTOPUS-like"/>
</dbReference>
<evidence type="ECO:0000256" key="1">
    <source>
        <dbReference type="SAM" id="MobiDB-lite"/>
    </source>
</evidence>
<dbReference type="Pfam" id="PF05340">
    <property type="entry name" value="DUF740"/>
    <property type="match status" value="1"/>
</dbReference>